<reference evidence="2 3" key="1">
    <citation type="journal article" date="2019" name="Int. J. Syst. Evol. Microbiol.">
        <title>The Global Catalogue of Microorganisms (GCM) 10K type strain sequencing project: providing services to taxonomists for standard genome sequencing and annotation.</title>
        <authorList>
            <consortium name="The Broad Institute Genomics Platform"/>
            <consortium name="The Broad Institute Genome Sequencing Center for Infectious Disease"/>
            <person name="Wu L."/>
            <person name="Ma J."/>
        </authorList>
    </citation>
    <scope>NUCLEOTIDE SEQUENCE [LARGE SCALE GENOMIC DNA]</scope>
    <source>
        <strain evidence="2 3">JCM 13581</strain>
    </source>
</reference>
<sequence length="244" mass="25962">MYVKLPKQMRGLGDSAQKVGEASGEWMRTAVTAVPGPPEGPATEQWEFSVGSLISSLPKVPPGAAKALGVLDRLGSVRFGPESVGFDGEEIAWKDVLRIQQHNGADVLAGNSIEAEFERLRGLLPPVPGRKWAVGKAAGGLTTVVGELRDRVLSDPGGAYDIACEIVHRGRFGREKSLHACMYSTAVLTLRPDFSAGLIATARAHGVQVLPAETRADDAARAESMKSLWKRTRDASPQGDPQDG</sequence>
<gene>
    <name evidence="2" type="ORF">GCM10009716_11810</name>
</gene>
<comment type="caution">
    <text evidence="2">The sequence shown here is derived from an EMBL/GenBank/DDBJ whole genome shotgun (WGS) entry which is preliminary data.</text>
</comment>
<dbReference type="Proteomes" id="UP001501303">
    <property type="component" value="Unassembled WGS sequence"/>
</dbReference>
<proteinExistence type="predicted"/>
<dbReference type="EMBL" id="BAAAMJ010000010">
    <property type="protein sequence ID" value="GAA1903461.1"/>
    <property type="molecule type" value="Genomic_DNA"/>
</dbReference>
<evidence type="ECO:0000313" key="3">
    <source>
        <dbReference type="Proteomes" id="UP001501303"/>
    </source>
</evidence>
<evidence type="ECO:0000313" key="2">
    <source>
        <dbReference type="EMBL" id="GAA1903461.1"/>
    </source>
</evidence>
<name>A0ABN2NUH8_9ACTN</name>
<evidence type="ECO:0000256" key="1">
    <source>
        <dbReference type="SAM" id="MobiDB-lite"/>
    </source>
</evidence>
<accession>A0ABN2NUH8</accession>
<feature type="region of interest" description="Disordered" evidence="1">
    <location>
        <begin position="216"/>
        <end position="244"/>
    </location>
</feature>
<organism evidence="2 3">
    <name type="scientific">Streptomyces sodiiphilus</name>
    <dbReference type="NCBI Taxonomy" id="226217"/>
    <lineage>
        <taxon>Bacteria</taxon>
        <taxon>Bacillati</taxon>
        <taxon>Actinomycetota</taxon>
        <taxon>Actinomycetes</taxon>
        <taxon>Kitasatosporales</taxon>
        <taxon>Streptomycetaceae</taxon>
        <taxon>Streptomyces</taxon>
    </lineage>
</organism>
<protein>
    <submittedName>
        <fullName evidence="2">Uncharacterized protein</fullName>
    </submittedName>
</protein>
<keyword evidence="3" id="KW-1185">Reference proteome</keyword>